<dbReference type="GO" id="GO:0003676">
    <property type="term" value="F:nucleic acid binding"/>
    <property type="evidence" value="ECO:0007669"/>
    <property type="project" value="InterPro"/>
</dbReference>
<dbReference type="PANTHER" id="PTHR47326">
    <property type="entry name" value="TRANSPOSABLE ELEMENT TC3 TRANSPOSASE-LIKE PROTEIN"/>
    <property type="match status" value="1"/>
</dbReference>
<keyword evidence="2" id="KW-1185">Reference proteome</keyword>
<proteinExistence type="predicted"/>
<name>A0A915J0P5_ROMCU</name>
<dbReference type="Gene3D" id="3.30.420.10">
    <property type="entry name" value="Ribonuclease H-like superfamily/Ribonuclease H"/>
    <property type="match status" value="1"/>
</dbReference>
<reference evidence="3" key="1">
    <citation type="submission" date="2022-11" db="UniProtKB">
        <authorList>
            <consortium name="WormBaseParasite"/>
        </authorList>
    </citation>
    <scope>IDENTIFICATION</scope>
</reference>
<dbReference type="Proteomes" id="UP000887565">
    <property type="component" value="Unplaced"/>
</dbReference>
<dbReference type="WBParaSite" id="nRc.2.0.1.t19488-RA">
    <property type="protein sequence ID" value="nRc.2.0.1.t19488-RA"/>
    <property type="gene ID" value="nRc.2.0.1.g19488"/>
</dbReference>
<evidence type="ECO:0000256" key="1">
    <source>
        <dbReference type="SAM" id="Coils"/>
    </source>
</evidence>
<organism evidence="2 3">
    <name type="scientific">Romanomermis culicivorax</name>
    <name type="common">Nematode worm</name>
    <dbReference type="NCBI Taxonomy" id="13658"/>
    <lineage>
        <taxon>Eukaryota</taxon>
        <taxon>Metazoa</taxon>
        <taxon>Ecdysozoa</taxon>
        <taxon>Nematoda</taxon>
        <taxon>Enoplea</taxon>
        <taxon>Dorylaimia</taxon>
        <taxon>Mermithida</taxon>
        <taxon>Mermithoidea</taxon>
        <taxon>Mermithidae</taxon>
        <taxon>Romanomermis</taxon>
    </lineage>
</organism>
<evidence type="ECO:0000313" key="2">
    <source>
        <dbReference type="Proteomes" id="UP000887565"/>
    </source>
</evidence>
<evidence type="ECO:0000313" key="3">
    <source>
        <dbReference type="WBParaSite" id="nRc.2.0.1.t19488-RA"/>
    </source>
</evidence>
<keyword evidence="1" id="KW-0175">Coiled coil</keyword>
<sequence>MTSDIFDLRSLFDEKRLLLQELPRIEEIPKSSDKWLTNEIRELHGLSLRLLSTMNEEDLLETLRIRFGYESFKSNVQEAAVKQALKGLSDYKQAVKELKRNYWTKNRQLEKNVAAELKILKGLEWHPYKIQILQNITDEDKQNRLEFADDEMERMENNHNRLANFLFSDEARFHLDGGANQHNHRYCRLIIRIGLLKKHSIPQGRLSWQLLAIMGVSARFYLMNQ</sequence>
<protein>
    <submittedName>
        <fullName evidence="3">Uncharacterized protein</fullName>
    </submittedName>
</protein>
<dbReference type="AlphaFoldDB" id="A0A915J0P5"/>
<dbReference type="PANTHER" id="PTHR47326:SF1">
    <property type="entry name" value="HTH PSQ-TYPE DOMAIN-CONTAINING PROTEIN"/>
    <property type="match status" value="1"/>
</dbReference>
<accession>A0A915J0P5</accession>
<feature type="coiled-coil region" evidence="1">
    <location>
        <begin position="138"/>
        <end position="165"/>
    </location>
</feature>
<dbReference type="InterPro" id="IPR036397">
    <property type="entry name" value="RNaseH_sf"/>
</dbReference>